<proteinExistence type="predicted"/>
<dbReference type="EMBL" id="OZ035838">
    <property type="protein sequence ID" value="CAL1583999.1"/>
    <property type="molecule type" value="Genomic_DNA"/>
</dbReference>
<evidence type="ECO:0000313" key="2">
    <source>
        <dbReference type="Proteomes" id="UP001497482"/>
    </source>
</evidence>
<evidence type="ECO:0000313" key="1">
    <source>
        <dbReference type="EMBL" id="CAL1583999.1"/>
    </source>
</evidence>
<gene>
    <name evidence="1" type="ORF">KC01_LOCUS14395</name>
</gene>
<name>A0AAV2K7Z9_KNICA</name>
<reference evidence="1 2" key="1">
    <citation type="submission" date="2024-04" db="EMBL/GenBank/DDBJ databases">
        <authorList>
            <person name="Waldvogel A.-M."/>
            <person name="Schoenle A."/>
        </authorList>
    </citation>
    <scope>NUCLEOTIDE SEQUENCE [LARGE SCALE GENOMIC DNA]</scope>
</reference>
<sequence>MRNLKVHSVHSAKVDEIRRLAPRLLSETGGTSACAARAAIEREEANSKSLCTSITSKDLNTTTTSKDVNTTTTSKDLNITTTSKDLNTITASKDLNTSTVIRSSCIITSSSCIITSSSTSCTTTTNILIPSLLQSSHAFFIYSASEAPILTPAYSRQACAGVSSTTCPSIKDSLATSHGPVLGPPCPVHSIKREWGHLPLFFIPAFTVRPT</sequence>
<keyword evidence="2" id="KW-1185">Reference proteome</keyword>
<accession>A0AAV2K7Z9</accession>
<protein>
    <submittedName>
        <fullName evidence="1">Uncharacterized protein</fullName>
    </submittedName>
</protein>
<dbReference type="AlphaFoldDB" id="A0AAV2K7Z9"/>
<dbReference type="Proteomes" id="UP001497482">
    <property type="component" value="Chromosome 16"/>
</dbReference>
<organism evidence="1 2">
    <name type="scientific">Knipowitschia caucasica</name>
    <name type="common">Caucasian dwarf goby</name>
    <name type="synonym">Pomatoschistus caucasicus</name>
    <dbReference type="NCBI Taxonomy" id="637954"/>
    <lineage>
        <taxon>Eukaryota</taxon>
        <taxon>Metazoa</taxon>
        <taxon>Chordata</taxon>
        <taxon>Craniata</taxon>
        <taxon>Vertebrata</taxon>
        <taxon>Euteleostomi</taxon>
        <taxon>Actinopterygii</taxon>
        <taxon>Neopterygii</taxon>
        <taxon>Teleostei</taxon>
        <taxon>Neoteleostei</taxon>
        <taxon>Acanthomorphata</taxon>
        <taxon>Gobiaria</taxon>
        <taxon>Gobiiformes</taxon>
        <taxon>Gobioidei</taxon>
        <taxon>Gobiidae</taxon>
        <taxon>Gobiinae</taxon>
        <taxon>Knipowitschia</taxon>
    </lineage>
</organism>